<feature type="chain" id="PRO_5035901949" evidence="1">
    <location>
        <begin position="20"/>
        <end position="76"/>
    </location>
</feature>
<keyword evidence="3" id="KW-1185">Reference proteome</keyword>
<gene>
    <name evidence="2" type="ORF">PLXY2_LOCUS7824</name>
</gene>
<protein>
    <submittedName>
        <fullName evidence="2">(diamondback moth) hypothetical protein</fullName>
    </submittedName>
</protein>
<organism evidence="2 3">
    <name type="scientific">Plutella xylostella</name>
    <name type="common">Diamondback moth</name>
    <name type="synonym">Plutella maculipennis</name>
    <dbReference type="NCBI Taxonomy" id="51655"/>
    <lineage>
        <taxon>Eukaryota</taxon>
        <taxon>Metazoa</taxon>
        <taxon>Ecdysozoa</taxon>
        <taxon>Arthropoda</taxon>
        <taxon>Hexapoda</taxon>
        <taxon>Insecta</taxon>
        <taxon>Pterygota</taxon>
        <taxon>Neoptera</taxon>
        <taxon>Endopterygota</taxon>
        <taxon>Lepidoptera</taxon>
        <taxon>Glossata</taxon>
        <taxon>Ditrysia</taxon>
        <taxon>Yponomeutoidea</taxon>
        <taxon>Plutellidae</taxon>
        <taxon>Plutella</taxon>
    </lineage>
</organism>
<keyword evidence="1" id="KW-0732">Signal</keyword>
<evidence type="ECO:0000256" key="1">
    <source>
        <dbReference type="SAM" id="SignalP"/>
    </source>
</evidence>
<dbReference type="EMBL" id="CAJHNJ030000028">
    <property type="protein sequence ID" value="CAG9123034.1"/>
    <property type="molecule type" value="Genomic_DNA"/>
</dbReference>
<sequence length="76" mass="8512">MKFFGVLFSLVAALATVSAGYIGWSSPHYYSRPVVVRRVVYPSSGWSSGWPSSGWSSGWRSGWPSYRKSGWSSGWW</sequence>
<accession>A0A8S4F3R8</accession>
<comment type="caution">
    <text evidence="2">The sequence shown here is derived from an EMBL/GenBank/DDBJ whole genome shotgun (WGS) entry which is preliminary data.</text>
</comment>
<name>A0A8S4F3R8_PLUXY</name>
<evidence type="ECO:0000313" key="2">
    <source>
        <dbReference type="EMBL" id="CAG9123034.1"/>
    </source>
</evidence>
<evidence type="ECO:0000313" key="3">
    <source>
        <dbReference type="Proteomes" id="UP000653454"/>
    </source>
</evidence>
<feature type="signal peptide" evidence="1">
    <location>
        <begin position="1"/>
        <end position="19"/>
    </location>
</feature>
<dbReference type="Proteomes" id="UP000653454">
    <property type="component" value="Unassembled WGS sequence"/>
</dbReference>
<proteinExistence type="predicted"/>
<reference evidence="2" key="1">
    <citation type="submission" date="2020-11" db="EMBL/GenBank/DDBJ databases">
        <authorList>
            <person name="Whiteford S."/>
        </authorList>
    </citation>
    <scope>NUCLEOTIDE SEQUENCE</scope>
</reference>
<dbReference type="AlphaFoldDB" id="A0A8S4F3R8"/>